<evidence type="ECO:0000313" key="1">
    <source>
        <dbReference type="EMBL" id="ALV43135.1"/>
    </source>
</evidence>
<dbReference type="KEGG" id="psul:AU252_19855"/>
<organism evidence="1">
    <name type="scientific">Pseudarthrobacter sulfonivorans</name>
    <dbReference type="NCBI Taxonomy" id="121292"/>
    <lineage>
        <taxon>Bacteria</taxon>
        <taxon>Bacillati</taxon>
        <taxon>Actinomycetota</taxon>
        <taxon>Actinomycetes</taxon>
        <taxon>Micrococcales</taxon>
        <taxon>Micrococcaceae</taxon>
        <taxon>Pseudarthrobacter</taxon>
    </lineage>
</organism>
<dbReference type="Proteomes" id="UP000065151">
    <property type="component" value="Chromosome"/>
</dbReference>
<protein>
    <submittedName>
        <fullName evidence="1">Uncharacterized protein</fullName>
    </submittedName>
</protein>
<evidence type="ECO:0000313" key="2">
    <source>
        <dbReference type="Proteomes" id="UP000065151"/>
    </source>
</evidence>
<reference evidence="1 2" key="1">
    <citation type="submission" date="2015-12" db="EMBL/GenBank/DDBJ databases">
        <authorList>
            <person name="Shamseldin A."/>
            <person name="Moawad H."/>
            <person name="Abd El-Rahim W.M."/>
            <person name="Sadowsky M.J."/>
        </authorList>
    </citation>
    <scope>NUCLEOTIDE SEQUENCE [LARGE SCALE GENOMIC DNA]</scope>
    <source>
        <strain evidence="1 2">Ar51</strain>
    </source>
</reference>
<dbReference type="AlphaFoldDB" id="A0A0U3P1T1"/>
<name>A0A0U3P1T1_9MICC</name>
<accession>A0A0U3P1T1</accession>
<gene>
    <name evidence="1" type="ORF">AU252_19855</name>
</gene>
<dbReference type="EMBL" id="CP013747">
    <property type="protein sequence ID" value="ALV43135.1"/>
    <property type="molecule type" value="Genomic_DNA"/>
</dbReference>
<proteinExistence type="predicted"/>
<dbReference type="RefSeq" id="WP_058932188.1">
    <property type="nucleotide sequence ID" value="NZ_CP013747.1"/>
</dbReference>
<dbReference type="STRING" id="121292.AU252_19855"/>
<sequence length="102" mass="11767">MKARIKRFAVVQPVGHRPLKEYPDLEFRDARELSDGMTTWLKWFWQNRSKADVDIDAYRIDVSVKSKTEGQILLNGDIWANYSLHIHRGTPEWNAAAQGAAL</sequence>